<feature type="compositionally biased region" description="Acidic residues" evidence="8">
    <location>
        <begin position="861"/>
        <end position="876"/>
    </location>
</feature>
<feature type="domain" description="C2H2-type" evidence="9">
    <location>
        <begin position="1341"/>
        <end position="1368"/>
    </location>
</feature>
<reference evidence="10 11" key="1">
    <citation type="submission" date="2014-03" db="EMBL/GenBank/DDBJ databases">
        <title>The Genome Sequence of Plasmodium fragile nilgiri.</title>
        <authorList>
            <consortium name="The Broad Institute Genomics Platform"/>
            <consortium name="The Broad Institute Genome Sequencing Center for Infectious Disease"/>
            <person name="Neafsey D."/>
            <person name="Duraisingh M."/>
            <person name="Young S.K."/>
            <person name="Zeng Q."/>
            <person name="Gargeya S."/>
            <person name="Abouelleil A."/>
            <person name="Alvarado L."/>
            <person name="Chapman S.B."/>
            <person name="Gainer-Dewar J."/>
            <person name="Goldberg J."/>
            <person name="Griggs A."/>
            <person name="Gujja S."/>
            <person name="Hansen M."/>
            <person name="Howarth C."/>
            <person name="Imamovic A."/>
            <person name="Larimer J."/>
            <person name="Pearson M."/>
            <person name="Poon T.W."/>
            <person name="Priest M."/>
            <person name="Roberts A."/>
            <person name="Saif S."/>
            <person name="Shea T."/>
            <person name="Sykes S."/>
            <person name="Wortman J."/>
            <person name="Nusbaum C."/>
            <person name="Birren B."/>
        </authorList>
    </citation>
    <scope>NUCLEOTIDE SEQUENCE [LARGE SCALE GENOMIC DNA]</scope>
    <source>
        <strain evidence="11">nilgiri</strain>
    </source>
</reference>
<dbReference type="Pfam" id="PF00096">
    <property type="entry name" value="zf-C2H2"/>
    <property type="match status" value="3"/>
</dbReference>
<evidence type="ECO:0000256" key="4">
    <source>
        <dbReference type="ARBA" id="ARBA00022771"/>
    </source>
</evidence>
<feature type="compositionally biased region" description="Polar residues" evidence="8">
    <location>
        <begin position="703"/>
        <end position="713"/>
    </location>
</feature>
<feature type="region of interest" description="Disordered" evidence="8">
    <location>
        <begin position="494"/>
        <end position="554"/>
    </location>
</feature>
<keyword evidence="11" id="KW-1185">Reference proteome</keyword>
<dbReference type="GO" id="GO:0005634">
    <property type="term" value="C:nucleus"/>
    <property type="evidence" value="ECO:0007669"/>
    <property type="project" value="UniProtKB-SubCell"/>
</dbReference>
<feature type="domain" description="C2H2-type" evidence="9">
    <location>
        <begin position="1513"/>
        <end position="1537"/>
    </location>
</feature>
<feature type="compositionally biased region" description="Acidic residues" evidence="8">
    <location>
        <begin position="335"/>
        <end position="355"/>
    </location>
</feature>
<organism evidence="10 11">
    <name type="scientific">Plasmodium fragile</name>
    <dbReference type="NCBI Taxonomy" id="5857"/>
    <lineage>
        <taxon>Eukaryota</taxon>
        <taxon>Sar</taxon>
        <taxon>Alveolata</taxon>
        <taxon>Apicomplexa</taxon>
        <taxon>Aconoidasida</taxon>
        <taxon>Haemosporida</taxon>
        <taxon>Plasmodiidae</taxon>
        <taxon>Plasmodium</taxon>
        <taxon>Plasmodium (Plasmodium)</taxon>
    </lineage>
</organism>
<keyword evidence="4 7" id="KW-0863">Zinc-finger</keyword>
<dbReference type="PROSITE" id="PS50157">
    <property type="entry name" value="ZINC_FINGER_C2H2_2"/>
    <property type="match status" value="8"/>
</dbReference>
<feature type="domain" description="C2H2-type" evidence="9">
    <location>
        <begin position="1080"/>
        <end position="1108"/>
    </location>
</feature>
<feature type="compositionally biased region" description="Basic and acidic residues" evidence="8">
    <location>
        <begin position="877"/>
        <end position="890"/>
    </location>
</feature>
<feature type="compositionally biased region" description="Basic and acidic residues" evidence="8">
    <location>
        <begin position="1211"/>
        <end position="1223"/>
    </location>
</feature>
<comment type="subcellular location">
    <subcellularLocation>
        <location evidence="1">Nucleus</location>
    </subcellularLocation>
</comment>
<feature type="region of interest" description="Disordered" evidence="8">
    <location>
        <begin position="1185"/>
        <end position="1250"/>
    </location>
</feature>
<feature type="compositionally biased region" description="Basic and acidic residues" evidence="8">
    <location>
        <begin position="968"/>
        <end position="1008"/>
    </location>
</feature>
<feature type="compositionally biased region" description="Basic and acidic residues" evidence="8">
    <location>
        <begin position="137"/>
        <end position="153"/>
    </location>
</feature>
<keyword evidence="3" id="KW-0677">Repeat</keyword>
<dbReference type="GeneID" id="24269041"/>
<dbReference type="RefSeq" id="XP_012336760.1">
    <property type="nucleotide sequence ID" value="XM_012481337.1"/>
</dbReference>
<dbReference type="Proteomes" id="UP000054561">
    <property type="component" value="Unassembled WGS sequence"/>
</dbReference>
<accession>A0A0D9QI59</accession>
<evidence type="ECO:0000313" key="11">
    <source>
        <dbReference type="Proteomes" id="UP000054561"/>
    </source>
</evidence>
<sequence length="1537" mass="174639">MTANFKNKIALRYLDENLNSNAYSESEKNFLKNNINWNKINVLKCNKNGNEQGSSSSSSSSRSVGIMKDINSGNNNYADSASYDDVSINYKSLQKFKRNFYLGDKSLKDKSVLSKRKYSHLSEEFDERKRKLSSSHLFEDAHDGNGDSVDGHVDGAASHENANKGQFKNKYDFEFVENYKNVYLKEGATADGVAQGKISKKRTQQMKQSQHVHQEEEEYGDELANSKVIKYASNSAEQDEDFPNDQRSGSGQVKGKYHIDKIYGTCLENVESSFILTRNMKKSYKNFIQNEKKKKKKKEADGYTNESDANVYTSILEGNRFLCPDDIGLNYALEEEPTGEPEDEDELEVEDDVEGDYFNNTPKNYLTRETSDLNEVLDMFNSAHEKVDVRNKCSDSKNEEAQSTQLDGDYNSTCNEEPNDHSLEAGRLGQEQNSNNDDGDSGEEVHPTDGQSYLTEPEKETQFFTPFQTVDKTNLVSTFKDEEDEMDQAQVEGHINNHIPATEKESNKGPYMEGNMSVPEEKIHVKEEKEKGMEEDQETREGDSENGCDMESHDVDHVSISGSQLEKENFEECNSAAMEERVFPVIHKKKQQMQDNVMGNKDRQNASRGLDGTAADAAITSAGQFAKPKDKINNPVCRINKNASAVNKQNNKVTPGGRNKKDDLKNCLIKEEVPKENSNVNSAGTVVRVKEENCEDHIRKDAMSSNSNASTMDNAKDDFGTTRIKMEGQDSRAHIKTESTKIQQVDNRSDVQQPNTCEQHDASPLLTQGIPRNTPQSAGANKCPKKVGDSVSSGSSNRARDRRSAHTGDEQSNKRSGLYENVSSRFSRIFGFSSRRVNSDESDGSSDSERDSRYRRRYSSDEDAEEEEEEEEEEENKETNESAQSERKESSASNDPNEGRTDEARNSIEQEQEDSAHMINTAQLKDPSEEGDDVNDEHASSEEKPSEGESKENLQSSESRDEDDDKVSDDTGDKVGDDTGDKDGDDTGDKVGDDTGDKVGDDTGDKVGDNTADNTGDNIGDNTADNTGDNIGDNIGRGDLTSRTEKPKSPLRAKKVNQRRVIRVKKEPRGRANQAEIETRTCNICNAVFANSKLMHRHVMSVHSDERPFECDICLKRYKRADHLKLHRIRHDLNKEEKKFQCSICQMFFKTPRQLKNCKLKHMRFSMGNRYDGEWATRKQMEDAVGGVDNNSEGHPDEEENHESGKTMQSGEEHVEGERHNGDSENGTLRGDNASEHAGTELSAQGEEGDDRQIVPYEQQASAEQLQIVPHEQQANTDKRKIEASEQQANAEQRWEVKRENCSPSRISVEIRTCNVCSMIFANKKLMKRHLMSVHSESRPYKCHLCIKTYKRSDHLKKHILTHKDNKEKIKYTCSICQSSFDTPKELRAHKIRHYTCPYENCSYSYSTISKMKYHLNKHRCNLFYSCPVCAKKFLIYKEFIQHKRSCFKKKYVCLQCNKIYLHVNGYNKHVRKVHLNIVQNYKCTVNNCNKEFSSEFSLKEHIINFHHRVKRFFCSKCNMSFGYRSSFRRHNINIHP</sequence>
<dbReference type="PANTHER" id="PTHR16515">
    <property type="entry name" value="PR DOMAIN ZINC FINGER PROTEIN"/>
    <property type="match status" value="1"/>
</dbReference>
<feature type="compositionally biased region" description="Polar residues" evidence="8">
    <location>
        <begin position="401"/>
        <end position="416"/>
    </location>
</feature>
<feature type="region of interest" description="Disordered" evidence="8">
    <location>
        <begin position="136"/>
        <end position="161"/>
    </location>
</feature>
<feature type="compositionally biased region" description="Low complexity" evidence="8">
    <location>
        <begin position="1009"/>
        <end position="1039"/>
    </location>
</feature>
<feature type="compositionally biased region" description="Basic and acidic residues" evidence="8">
    <location>
        <begin position="714"/>
        <end position="739"/>
    </location>
</feature>
<dbReference type="VEuPathDB" id="PlasmoDB:AK88_03727"/>
<feature type="compositionally biased region" description="Basic and acidic residues" evidence="8">
    <location>
        <begin position="389"/>
        <end position="400"/>
    </location>
</feature>
<evidence type="ECO:0000256" key="5">
    <source>
        <dbReference type="ARBA" id="ARBA00022833"/>
    </source>
</evidence>
<dbReference type="EMBL" id="KQ001689">
    <property type="protein sequence ID" value="KJP86623.1"/>
    <property type="molecule type" value="Genomic_DNA"/>
</dbReference>
<dbReference type="InterPro" id="IPR036236">
    <property type="entry name" value="Znf_C2H2_sf"/>
</dbReference>
<feature type="region of interest" description="Disordered" evidence="8">
    <location>
        <begin position="1264"/>
        <end position="1286"/>
    </location>
</feature>
<name>A0A0D9QI59_PLAFR</name>
<feature type="domain" description="C2H2-type" evidence="9">
    <location>
        <begin position="1482"/>
        <end position="1512"/>
    </location>
</feature>
<dbReference type="GO" id="GO:0008270">
    <property type="term" value="F:zinc ion binding"/>
    <property type="evidence" value="ECO:0007669"/>
    <property type="project" value="UniProtKB-KW"/>
</dbReference>
<evidence type="ECO:0000256" key="8">
    <source>
        <dbReference type="SAM" id="MobiDB-lite"/>
    </source>
</evidence>
<protein>
    <recommendedName>
        <fullName evidence="9">C2H2-type domain-containing protein</fullName>
    </recommendedName>
</protein>
<feature type="compositionally biased region" description="Polar residues" evidence="8">
    <location>
        <begin position="770"/>
        <end position="779"/>
    </location>
</feature>
<feature type="compositionally biased region" description="Low complexity" evidence="8">
    <location>
        <begin position="823"/>
        <end position="836"/>
    </location>
</feature>
<proteinExistence type="predicted"/>
<feature type="region of interest" description="Disordered" evidence="8">
    <location>
        <begin position="389"/>
        <end position="467"/>
    </location>
</feature>
<feature type="compositionally biased region" description="Basic and acidic residues" evidence="8">
    <location>
        <begin position="936"/>
        <end position="952"/>
    </location>
</feature>
<dbReference type="GO" id="GO:0010468">
    <property type="term" value="P:regulation of gene expression"/>
    <property type="evidence" value="ECO:0007669"/>
    <property type="project" value="TreeGrafter"/>
</dbReference>
<feature type="compositionally biased region" description="Basic and acidic residues" evidence="8">
    <location>
        <begin position="798"/>
        <end position="813"/>
    </location>
</feature>
<dbReference type="SMART" id="SM00355">
    <property type="entry name" value="ZnF_C2H2"/>
    <property type="match status" value="11"/>
</dbReference>
<feature type="domain" description="C2H2-type" evidence="9">
    <location>
        <begin position="1372"/>
        <end position="1394"/>
    </location>
</feature>
<feature type="domain" description="C2H2-type" evidence="9">
    <location>
        <begin position="1109"/>
        <end position="1136"/>
    </location>
</feature>
<evidence type="ECO:0000259" key="9">
    <source>
        <dbReference type="PROSITE" id="PS50157"/>
    </source>
</evidence>
<dbReference type="OMA" id="TCPYENC"/>
<evidence type="ECO:0000256" key="3">
    <source>
        <dbReference type="ARBA" id="ARBA00022737"/>
    </source>
</evidence>
<evidence type="ECO:0000256" key="2">
    <source>
        <dbReference type="ARBA" id="ARBA00022723"/>
    </source>
</evidence>
<dbReference type="OrthoDB" id="372803at2759"/>
<feature type="region of interest" description="Disordered" evidence="8">
    <location>
        <begin position="335"/>
        <end position="365"/>
    </location>
</feature>
<dbReference type="Gene3D" id="3.30.160.60">
    <property type="entry name" value="Classic Zinc Finger"/>
    <property type="match status" value="4"/>
</dbReference>
<dbReference type="PROSITE" id="PS00028">
    <property type="entry name" value="ZINC_FINGER_C2H2_1"/>
    <property type="match status" value="9"/>
</dbReference>
<feature type="domain" description="C2H2-type" evidence="9">
    <location>
        <begin position="1452"/>
        <end position="1475"/>
    </location>
</feature>
<feature type="compositionally biased region" description="Basic and acidic residues" evidence="8">
    <location>
        <begin position="897"/>
        <end position="908"/>
    </location>
</feature>
<feature type="compositionally biased region" description="Low complexity" evidence="8">
    <location>
        <begin position="54"/>
        <end position="63"/>
    </location>
</feature>
<feature type="region of interest" description="Disordered" evidence="8">
    <location>
        <begin position="698"/>
        <end position="1056"/>
    </location>
</feature>
<dbReference type="InterPro" id="IPR013087">
    <property type="entry name" value="Znf_C2H2_type"/>
</dbReference>
<evidence type="ECO:0000256" key="1">
    <source>
        <dbReference type="ARBA" id="ARBA00004123"/>
    </source>
</evidence>
<evidence type="ECO:0000313" key="10">
    <source>
        <dbReference type="EMBL" id="KJP86623.1"/>
    </source>
</evidence>
<feature type="region of interest" description="Disordered" evidence="8">
    <location>
        <begin position="590"/>
        <end position="612"/>
    </location>
</feature>
<evidence type="ECO:0000256" key="7">
    <source>
        <dbReference type="PROSITE-ProRule" id="PRU00042"/>
    </source>
</evidence>
<feature type="compositionally biased region" description="Basic and acidic residues" evidence="8">
    <location>
        <begin position="519"/>
        <end position="543"/>
    </location>
</feature>
<keyword evidence="5" id="KW-0862">Zinc</keyword>
<feature type="region of interest" description="Disordered" evidence="8">
    <location>
        <begin position="642"/>
        <end position="665"/>
    </location>
</feature>
<keyword evidence="6" id="KW-0539">Nucleus</keyword>
<feature type="region of interest" description="Disordered" evidence="8">
    <location>
        <begin position="199"/>
        <end position="221"/>
    </location>
</feature>
<dbReference type="PANTHER" id="PTHR16515:SF66">
    <property type="entry name" value="C2H2-TYPE DOMAIN-CONTAINING PROTEIN"/>
    <property type="match status" value="1"/>
</dbReference>
<feature type="domain" description="C2H2-type" evidence="9">
    <location>
        <begin position="1312"/>
        <end position="1340"/>
    </location>
</feature>
<dbReference type="InterPro" id="IPR050331">
    <property type="entry name" value="Zinc_finger"/>
</dbReference>
<gene>
    <name evidence="10" type="ORF">AK88_03727</name>
</gene>
<feature type="compositionally biased region" description="Polar residues" evidence="8">
    <location>
        <begin position="740"/>
        <end position="757"/>
    </location>
</feature>
<feature type="region of interest" description="Disordered" evidence="8">
    <location>
        <begin position="48"/>
        <end position="67"/>
    </location>
</feature>
<evidence type="ECO:0000256" key="6">
    <source>
        <dbReference type="ARBA" id="ARBA00023242"/>
    </source>
</evidence>
<feature type="compositionally biased region" description="Polar residues" evidence="8">
    <location>
        <begin position="642"/>
        <end position="653"/>
    </location>
</feature>
<dbReference type="SUPFAM" id="SSF57667">
    <property type="entry name" value="beta-beta-alpha zinc fingers"/>
    <property type="match status" value="3"/>
</dbReference>
<keyword evidence="2" id="KW-0479">Metal-binding</keyword>